<name>A0A917HSR5_9SPHI</name>
<organism evidence="1 2">
    <name type="scientific">Parapedobacter pyrenivorans</name>
    <dbReference type="NCBI Taxonomy" id="1305674"/>
    <lineage>
        <taxon>Bacteria</taxon>
        <taxon>Pseudomonadati</taxon>
        <taxon>Bacteroidota</taxon>
        <taxon>Sphingobacteriia</taxon>
        <taxon>Sphingobacteriales</taxon>
        <taxon>Sphingobacteriaceae</taxon>
        <taxon>Parapedobacter</taxon>
    </lineage>
</organism>
<sequence>MTLSEDILHFVWKYRLYDIRRLNTMSGKTLRILDTGIHNHDAGADFLAARAVIADVEWVGNVEIHIRASDWERHQHHKDKAYNNVIVHVVYEYDEAVYREDGTLVEALELKSLMPHHILPKYRELMSGMYWIPCERLIHLTPPFHLSQWLSRLLVERFEYKVSSIYALLAEQRGSWEDTCYIWMARCFGFKVNALAFEQLARSLPQLILAKYKRNPLAIEALFFGQAGMLENVDFEDDYPRELQREYSHLRRLHSLRPMDASMWKFMRTRPGNFPSIRIAQLAALCKRTVQLFSTIVEMKDPPALKALFDDLPINSYWEKRYRFDGTLSRHGSQLGGRSIDTLLINAVAGILFAYGKYIGKETYIYRAIALLENLKAEDNAVLKRFSTLGVQVQQAAESQALLQMKAFYCDKRKCLDCGVGLQLIKHNE</sequence>
<dbReference type="InterPro" id="IPR021272">
    <property type="entry name" value="DUF2851"/>
</dbReference>
<dbReference type="Proteomes" id="UP000660862">
    <property type="component" value="Unassembled WGS sequence"/>
</dbReference>
<comment type="caution">
    <text evidence="1">The sequence shown here is derived from an EMBL/GenBank/DDBJ whole genome shotgun (WGS) entry which is preliminary data.</text>
</comment>
<protein>
    <recommendedName>
        <fullName evidence="3">DUF2851 domain-containing protein</fullName>
    </recommendedName>
</protein>
<dbReference type="EMBL" id="BMER01000002">
    <property type="protein sequence ID" value="GGG88857.1"/>
    <property type="molecule type" value="Genomic_DNA"/>
</dbReference>
<reference evidence="1" key="2">
    <citation type="submission" date="2020-09" db="EMBL/GenBank/DDBJ databases">
        <authorList>
            <person name="Sun Q."/>
            <person name="Zhou Y."/>
        </authorList>
    </citation>
    <scope>NUCLEOTIDE SEQUENCE</scope>
    <source>
        <strain evidence="1">CGMCC 1.12195</strain>
    </source>
</reference>
<reference evidence="1" key="1">
    <citation type="journal article" date="2014" name="Int. J. Syst. Evol. Microbiol.">
        <title>Complete genome sequence of Corynebacterium casei LMG S-19264T (=DSM 44701T), isolated from a smear-ripened cheese.</title>
        <authorList>
            <consortium name="US DOE Joint Genome Institute (JGI-PGF)"/>
            <person name="Walter F."/>
            <person name="Albersmeier A."/>
            <person name="Kalinowski J."/>
            <person name="Ruckert C."/>
        </authorList>
    </citation>
    <scope>NUCLEOTIDE SEQUENCE</scope>
    <source>
        <strain evidence="1">CGMCC 1.12195</strain>
    </source>
</reference>
<dbReference type="AlphaFoldDB" id="A0A917HSR5"/>
<keyword evidence="2" id="KW-1185">Reference proteome</keyword>
<accession>A0A917HSR5</accession>
<proteinExistence type="predicted"/>
<evidence type="ECO:0000313" key="2">
    <source>
        <dbReference type="Proteomes" id="UP000660862"/>
    </source>
</evidence>
<dbReference type="RefSeq" id="WP_188506260.1">
    <property type="nucleotide sequence ID" value="NZ_BMER01000002.1"/>
</dbReference>
<gene>
    <name evidence="1" type="ORF">GCM10007415_23690</name>
</gene>
<evidence type="ECO:0000313" key="1">
    <source>
        <dbReference type="EMBL" id="GGG88857.1"/>
    </source>
</evidence>
<dbReference type="Pfam" id="PF11013">
    <property type="entry name" value="DUF2851"/>
    <property type="match status" value="1"/>
</dbReference>
<evidence type="ECO:0008006" key="3">
    <source>
        <dbReference type="Google" id="ProtNLM"/>
    </source>
</evidence>